<dbReference type="KEGG" id="gtt:GUITHDRAFT_161134"/>
<reference evidence="4" key="2">
    <citation type="submission" date="2012-11" db="EMBL/GenBank/DDBJ databases">
        <authorList>
            <person name="Kuo A."/>
            <person name="Curtis B.A."/>
            <person name="Tanifuji G."/>
            <person name="Burki F."/>
            <person name="Gruber A."/>
            <person name="Irimia M."/>
            <person name="Maruyama S."/>
            <person name="Arias M.C."/>
            <person name="Ball S.G."/>
            <person name="Gile G.H."/>
            <person name="Hirakawa Y."/>
            <person name="Hopkins J.F."/>
            <person name="Rensing S.A."/>
            <person name="Schmutz J."/>
            <person name="Symeonidi A."/>
            <person name="Elias M."/>
            <person name="Eveleigh R.J."/>
            <person name="Herman E.K."/>
            <person name="Klute M.J."/>
            <person name="Nakayama T."/>
            <person name="Obornik M."/>
            <person name="Reyes-Prieto A."/>
            <person name="Armbrust E.V."/>
            <person name="Aves S.J."/>
            <person name="Beiko R.G."/>
            <person name="Coutinho P."/>
            <person name="Dacks J.B."/>
            <person name="Durnford D.G."/>
            <person name="Fast N.M."/>
            <person name="Green B.R."/>
            <person name="Grisdale C."/>
            <person name="Hempe F."/>
            <person name="Henrissat B."/>
            <person name="Hoppner M.P."/>
            <person name="Ishida K.-I."/>
            <person name="Kim E."/>
            <person name="Koreny L."/>
            <person name="Kroth P.G."/>
            <person name="Liu Y."/>
            <person name="Malik S.-B."/>
            <person name="Maier U.G."/>
            <person name="McRose D."/>
            <person name="Mock T."/>
            <person name="Neilson J.A."/>
            <person name="Onodera N.T."/>
            <person name="Poole A.M."/>
            <person name="Pritham E.J."/>
            <person name="Richards T.A."/>
            <person name="Rocap G."/>
            <person name="Roy S.W."/>
            <person name="Sarai C."/>
            <person name="Schaack S."/>
            <person name="Shirato S."/>
            <person name="Slamovits C.H."/>
            <person name="Spencer D.F."/>
            <person name="Suzuki S."/>
            <person name="Worden A.Z."/>
            <person name="Zauner S."/>
            <person name="Barry K."/>
            <person name="Bell C."/>
            <person name="Bharti A.K."/>
            <person name="Crow J.A."/>
            <person name="Grimwood J."/>
            <person name="Kramer R."/>
            <person name="Lindquist E."/>
            <person name="Lucas S."/>
            <person name="Salamov A."/>
            <person name="McFadden G.I."/>
            <person name="Lane C.E."/>
            <person name="Keeling P.J."/>
            <person name="Gray M.W."/>
            <person name="Grigoriev I.V."/>
            <person name="Archibald J.M."/>
        </authorList>
    </citation>
    <scope>NUCLEOTIDE SEQUENCE</scope>
    <source>
        <strain evidence="4">CCMP2712</strain>
    </source>
</reference>
<reference evidence="3" key="3">
    <citation type="submission" date="2016-03" db="UniProtKB">
        <authorList>
            <consortium name="EnsemblProtists"/>
        </authorList>
    </citation>
    <scope>IDENTIFICATION</scope>
</reference>
<organism evidence="2">
    <name type="scientific">Guillardia theta (strain CCMP2712)</name>
    <name type="common">Cryptophyte</name>
    <dbReference type="NCBI Taxonomy" id="905079"/>
    <lineage>
        <taxon>Eukaryota</taxon>
        <taxon>Cryptophyceae</taxon>
        <taxon>Pyrenomonadales</taxon>
        <taxon>Geminigeraceae</taxon>
        <taxon>Guillardia</taxon>
    </lineage>
</organism>
<proteinExistence type="predicted"/>
<evidence type="ECO:0000256" key="1">
    <source>
        <dbReference type="SAM" id="MobiDB-lite"/>
    </source>
</evidence>
<feature type="region of interest" description="Disordered" evidence="1">
    <location>
        <begin position="1"/>
        <end position="59"/>
    </location>
</feature>
<dbReference type="PaxDb" id="55529-EKX52997"/>
<dbReference type="PANTHER" id="PTHR47031:SF3">
    <property type="entry name" value="SAP DOMAIN-CONTAINING PROTEIN"/>
    <property type="match status" value="1"/>
</dbReference>
<keyword evidence="4" id="KW-1185">Reference proteome</keyword>
<name>L1JXA7_GUITC</name>
<dbReference type="OMA" id="NEWINIE"/>
<evidence type="ECO:0000313" key="2">
    <source>
        <dbReference type="EMBL" id="EKX52997.1"/>
    </source>
</evidence>
<dbReference type="RefSeq" id="XP_005839977.1">
    <property type="nucleotide sequence ID" value="XM_005839920.1"/>
</dbReference>
<reference evidence="2 4" key="1">
    <citation type="journal article" date="2012" name="Nature">
        <title>Algal genomes reveal evolutionary mosaicism and the fate of nucleomorphs.</title>
        <authorList>
            <consortium name="DOE Joint Genome Institute"/>
            <person name="Curtis B.A."/>
            <person name="Tanifuji G."/>
            <person name="Burki F."/>
            <person name="Gruber A."/>
            <person name="Irimia M."/>
            <person name="Maruyama S."/>
            <person name="Arias M.C."/>
            <person name="Ball S.G."/>
            <person name="Gile G.H."/>
            <person name="Hirakawa Y."/>
            <person name="Hopkins J.F."/>
            <person name="Kuo A."/>
            <person name="Rensing S.A."/>
            <person name="Schmutz J."/>
            <person name="Symeonidi A."/>
            <person name="Elias M."/>
            <person name="Eveleigh R.J."/>
            <person name="Herman E.K."/>
            <person name="Klute M.J."/>
            <person name="Nakayama T."/>
            <person name="Obornik M."/>
            <person name="Reyes-Prieto A."/>
            <person name="Armbrust E.V."/>
            <person name="Aves S.J."/>
            <person name="Beiko R.G."/>
            <person name="Coutinho P."/>
            <person name="Dacks J.B."/>
            <person name="Durnford D.G."/>
            <person name="Fast N.M."/>
            <person name="Green B.R."/>
            <person name="Grisdale C.J."/>
            <person name="Hempel F."/>
            <person name="Henrissat B."/>
            <person name="Hoppner M.P."/>
            <person name="Ishida K."/>
            <person name="Kim E."/>
            <person name="Koreny L."/>
            <person name="Kroth P.G."/>
            <person name="Liu Y."/>
            <person name="Malik S.B."/>
            <person name="Maier U.G."/>
            <person name="McRose D."/>
            <person name="Mock T."/>
            <person name="Neilson J.A."/>
            <person name="Onodera N.T."/>
            <person name="Poole A.M."/>
            <person name="Pritham E.J."/>
            <person name="Richards T.A."/>
            <person name="Rocap G."/>
            <person name="Roy S.W."/>
            <person name="Sarai C."/>
            <person name="Schaack S."/>
            <person name="Shirato S."/>
            <person name="Slamovits C.H."/>
            <person name="Spencer D.F."/>
            <person name="Suzuki S."/>
            <person name="Worden A.Z."/>
            <person name="Zauner S."/>
            <person name="Barry K."/>
            <person name="Bell C."/>
            <person name="Bharti A.K."/>
            <person name="Crow J.A."/>
            <person name="Grimwood J."/>
            <person name="Kramer R."/>
            <person name="Lindquist E."/>
            <person name="Lucas S."/>
            <person name="Salamov A."/>
            <person name="McFadden G.I."/>
            <person name="Lane C.E."/>
            <person name="Keeling P.J."/>
            <person name="Gray M.W."/>
            <person name="Grigoriev I.V."/>
            <person name="Archibald J.M."/>
        </authorList>
    </citation>
    <scope>NUCLEOTIDE SEQUENCE</scope>
    <source>
        <strain evidence="2 4">CCMP2712</strain>
    </source>
</reference>
<dbReference type="PANTHER" id="PTHR47031">
    <property type="entry name" value="SAP DNA-BINDING DOMAIN-CONTAINING PROTEIN"/>
    <property type="match status" value="1"/>
</dbReference>
<dbReference type="HOGENOM" id="CLU_1063355_0_0_1"/>
<evidence type="ECO:0008006" key="5">
    <source>
        <dbReference type="Google" id="ProtNLM"/>
    </source>
</evidence>
<dbReference type="GeneID" id="17309825"/>
<dbReference type="EnsemblProtists" id="EKX52997">
    <property type="protein sequence ID" value="EKX52997"/>
    <property type="gene ID" value="GUITHDRAFT_161134"/>
</dbReference>
<feature type="region of interest" description="Disordered" evidence="1">
    <location>
        <begin position="157"/>
        <end position="217"/>
    </location>
</feature>
<gene>
    <name evidence="2" type="ORF">GUITHDRAFT_161134</name>
</gene>
<evidence type="ECO:0000313" key="3">
    <source>
        <dbReference type="EnsemblProtists" id="EKX52997"/>
    </source>
</evidence>
<feature type="compositionally biased region" description="Low complexity" evidence="1">
    <location>
        <begin position="1"/>
        <end position="10"/>
    </location>
</feature>
<dbReference type="AlphaFoldDB" id="L1JXA7"/>
<dbReference type="Proteomes" id="UP000011087">
    <property type="component" value="Unassembled WGS sequence"/>
</dbReference>
<dbReference type="EMBL" id="JH992971">
    <property type="protein sequence ID" value="EKX52997.1"/>
    <property type="molecule type" value="Genomic_DNA"/>
</dbReference>
<sequence>MPDAASAGSGNEEGGGKRVISTTKPEEGTNRLKRSREERFGTERSDDNQGVRGRGNSRYAAVTEEIAAEEMPRRDPPEEDPTNVLKLREALSEQGNREITWFWLNRIKSLCFAEFETEEDAAAVRSEFYDVFWPANSHTPGRLQISFTTRDDAEKIVEKEPSGSISSRLGRIPGGGDQRSFGSSNEGPPSGGSGRIQRGRGFPPDAPPKSSFPGVSAAPKRLEDLFYKTKTKPEIFWIQNPAPIRQRKLMQLKQPSGPTWRR</sequence>
<protein>
    <recommendedName>
        <fullName evidence="5">RRM domain-containing protein</fullName>
    </recommendedName>
</protein>
<accession>L1JXA7</accession>
<feature type="compositionally biased region" description="Basic and acidic residues" evidence="1">
    <location>
        <begin position="24"/>
        <end position="49"/>
    </location>
</feature>
<dbReference type="STRING" id="905079.L1JXA7"/>
<evidence type="ECO:0000313" key="4">
    <source>
        <dbReference type="Proteomes" id="UP000011087"/>
    </source>
</evidence>